<dbReference type="Proteomes" id="UP000008744">
    <property type="component" value="Unassembled WGS sequence"/>
</dbReference>
<keyword evidence="2" id="KW-1133">Transmembrane helix</keyword>
<keyword evidence="2" id="KW-0812">Transmembrane</keyword>
<dbReference type="EMBL" id="CH479256">
    <property type="protein sequence ID" value="EDW38743.1"/>
    <property type="molecule type" value="Genomic_DNA"/>
</dbReference>
<feature type="region of interest" description="Disordered" evidence="1">
    <location>
        <begin position="216"/>
        <end position="235"/>
    </location>
</feature>
<evidence type="ECO:0000256" key="2">
    <source>
        <dbReference type="SAM" id="Phobius"/>
    </source>
</evidence>
<keyword evidence="4" id="KW-1185">Reference proteome</keyword>
<accession>B4HBH2</accession>
<dbReference type="STRING" id="7234.B4HBH2"/>
<reference evidence="3 4" key="1">
    <citation type="journal article" date="2007" name="Nature">
        <title>Evolution of genes and genomes on the Drosophila phylogeny.</title>
        <authorList>
            <consortium name="Drosophila 12 Genomes Consortium"/>
            <person name="Clark A.G."/>
            <person name="Eisen M.B."/>
            <person name="Smith D.R."/>
            <person name="Bergman C.M."/>
            <person name="Oliver B."/>
            <person name="Markow T.A."/>
            <person name="Kaufman T.C."/>
            <person name="Kellis M."/>
            <person name="Gelbart W."/>
            <person name="Iyer V.N."/>
            <person name="Pollard D.A."/>
            <person name="Sackton T.B."/>
            <person name="Larracuente A.M."/>
            <person name="Singh N.D."/>
            <person name="Abad J.P."/>
            <person name="Abt D.N."/>
            <person name="Adryan B."/>
            <person name="Aguade M."/>
            <person name="Akashi H."/>
            <person name="Anderson W.W."/>
            <person name="Aquadro C.F."/>
            <person name="Ardell D.H."/>
            <person name="Arguello R."/>
            <person name="Artieri C.G."/>
            <person name="Barbash D.A."/>
            <person name="Barker D."/>
            <person name="Barsanti P."/>
            <person name="Batterham P."/>
            <person name="Batzoglou S."/>
            <person name="Begun D."/>
            <person name="Bhutkar A."/>
            <person name="Blanco E."/>
            <person name="Bosak S.A."/>
            <person name="Bradley R.K."/>
            <person name="Brand A.D."/>
            <person name="Brent M.R."/>
            <person name="Brooks A.N."/>
            <person name="Brown R.H."/>
            <person name="Butlin R.K."/>
            <person name="Caggese C."/>
            <person name="Calvi B.R."/>
            <person name="Bernardo de Carvalho A."/>
            <person name="Caspi A."/>
            <person name="Castrezana S."/>
            <person name="Celniker S.E."/>
            <person name="Chang J.L."/>
            <person name="Chapple C."/>
            <person name="Chatterji S."/>
            <person name="Chinwalla A."/>
            <person name="Civetta A."/>
            <person name="Clifton S.W."/>
            <person name="Comeron J.M."/>
            <person name="Costello J.C."/>
            <person name="Coyne J.A."/>
            <person name="Daub J."/>
            <person name="David R.G."/>
            <person name="Delcher A.L."/>
            <person name="Delehaunty K."/>
            <person name="Do C.B."/>
            <person name="Ebling H."/>
            <person name="Edwards K."/>
            <person name="Eickbush T."/>
            <person name="Evans J.D."/>
            <person name="Filipski A."/>
            <person name="Findeiss S."/>
            <person name="Freyhult E."/>
            <person name="Fulton L."/>
            <person name="Fulton R."/>
            <person name="Garcia A.C."/>
            <person name="Gardiner A."/>
            <person name="Garfield D.A."/>
            <person name="Garvin B.E."/>
            <person name="Gibson G."/>
            <person name="Gilbert D."/>
            <person name="Gnerre S."/>
            <person name="Godfrey J."/>
            <person name="Good R."/>
            <person name="Gotea V."/>
            <person name="Gravely B."/>
            <person name="Greenberg A.J."/>
            <person name="Griffiths-Jones S."/>
            <person name="Gross S."/>
            <person name="Guigo R."/>
            <person name="Gustafson E.A."/>
            <person name="Haerty W."/>
            <person name="Hahn M.W."/>
            <person name="Halligan D.L."/>
            <person name="Halpern A.L."/>
            <person name="Halter G.M."/>
            <person name="Han M.V."/>
            <person name="Heger A."/>
            <person name="Hillier L."/>
            <person name="Hinrichs A.S."/>
            <person name="Holmes I."/>
            <person name="Hoskins R.A."/>
            <person name="Hubisz M.J."/>
            <person name="Hultmark D."/>
            <person name="Huntley M.A."/>
            <person name="Jaffe D.B."/>
            <person name="Jagadeeshan S."/>
            <person name="Jeck W.R."/>
            <person name="Johnson J."/>
            <person name="Jones C.D."/>
            <person name="Jordan W.C."/>
            <person name="Karpen G.H."/>
            <person name="Kataoka E."/>
            <person name="Keightley P.D."/>
            <person name="Kheradpour P."/>
            <person name="Kirkness E.F."/>
            <person name="Koerich L.B."/>
            <person name="Kristiansen K."/>
            <person name="Kudrna D."/>
            <person name="Kulathinal R.J."/>
            <person name="Kumar S."/>
            <person name="Kwok R."/>
            <person name="Lander E."/>
            <person name="Langley C.H."/>
            <person name="Lapoint R."/>
            <person name="Lazzaro B.P."/>
            <person name="Lee S.J."/>
            <person name="Levesque L."/>
            <person name="Li R."/>
            <person name="Lin C.F."/>
            <person name="Lin M.F."/>
            <person name="Lindblad-Toh K."/>
            <person name="Llopart A."/>
            <person name="Long M."/>
            <person name="Low L."/>
            <person name="Lozovsky E."/>
            <person name="Lu J."/>
            <person name="Luo M."/>
            <person name="Machado C.A."/>
            <person name="Makalowski W."/>
            <person name="Marzo M."/>
            <person name="Matsuda M."/>
            <person name="Matzkin L."/>
            <person name="McAllister B."/>
            <person name="McBride C.S."/>
            <person name="McKernan B."/>
            <person name="McKernan K."/>
            <person name="Mendez-Lago M."/>
            <person name="Minx P."/>
            <person name="Mollenhauer M.U."/>
            <person name="Montooth K."/>
            <person name="Mount S.M."/>
            <person name="Mu X."/>
            <person name="Myers E."/>
            <person name="Negre B."/>
            <person name="Newfeld S."/>
            <person name="Nielsen R."/>
            <person name="Noor M.A."/>
            <person name="O'Grady P."/>
            <person name="Pachter L."/>
            <person name="Papaceit M."/>
            <person name="Parisi M.J."/>
            <person name="Parisi M."/>
            <person name="Parts L."/>
            <person name="Pedersen J.S."/>
            <person name="Pesole G."/>
            <person name="Phillippy A.M."/>
            <person name="Ponting C.P."/>
            <person name="Pop M."/>
            <person name="Porcelli D."/>
            <person name="Powell J.R."/>
            <person name="Prohaska S."/>
            <person name="Pruitt K."/>
            <person name="Puig M."/>
            <person name="Quesneville H."/>
            <person name="Ram K.R."/>
            <person name="Rand D."/>
            <person name="Rasmussen M.D."/>
            <person name="Reed L.K."/>
            <person name="Reenan R."/>
            <person name="Reily A."/>
            <person name="Remington K.A."/>
            <person name="Rieger T.T."/>
            <person name="Ritchie M.G."/>
            <person name="Robin C."/>
            <person name="Rogers Y.H."/>
            <person name="Rohde C."/>
            <person name="Rozas J."/>
            <person name="Rubenfield M.J."/>
            <person name="Ruiz A."/>
            <person name="Russo S."/>
            <person name="Salzberg S.L."/>
            <person name="Sanchez-Gracia A."/>
            <person name="Saranga D.J."/>
            <person name="Sato H."/>
            <person name="Schaeffer S.W."/>
            <person name="Schatz M.C."/>
            <person name="Schlenke T."/>
            <person name="Schwartz R."/>
            <person name="Segarra C."/>
            <person name="Singh R.S."/>
            <person name="Sirot L."/>
            <person name="Sirota M."/>
            <person name="Sisneros N.B."/>
            <person name="Smith C.D."/>
            <person name="Smith T.F."/>
            <person name="Spieth J."/>
            <person name="Stage D.E."/>
            <person name="Stark A."/>
            <person name="Stephan W."/>
            <person name="Strausberg R.L."/>
            <person name="Strempel S."/>
            <person name="Sturgill D."/>
            <person name="Sutton G."/>
            <person name="Sutton G.G."/>
            <person name="Tao W."/>
            <person name="Teichmann S."/>
            <person name="Tobari Y.N."/>
            <person name="Tomimura Y."/>
            <person name="Tsolas J.M."/>
            <person name="Valente V.L."/>
            <person name="Venter E."/>
            <person name="Venter J.C."/>
            <person name="Vicario S."/>
            <person name="Vieira F.G."/>
            <person name="Vilella A.J."/>
            <person name="Villasante A."/>
            <person name="Walenz B."/>
            <person name="Wang J."/>
            <person name="Wasserman M."/>
            <person name="Watts T."/>
            <person name="Wilson D."/>
            <person name="Wilson R.K."/>
            <person name="Wing R.A."/>
            <person name="Wolfner M.F."/>
            <person name="Wong A."/>
            <person name="Wong G.K."/>
            <person name="Wu C.I."/>
            <person name="Wu G."/>
            <person name="Yamamoto D."/>
            <person name="Yang H.P."/>
            <person name="Yang S.P."/>
            <person name="Yorke J.A."/>
            <person name="Yoshida K."/>
            <person name="Zdobnov E."/>
            <person name="Zhang P."/>
            <person name="Zhang Y."/>
            <person name="Zimin A.V."/>
            <person name="Baldwin J."/>
            <person name="Abdouelleil A."/>
            <person name="Abdulkadir J."/>
            <person name="Abebe A."/>
            <person name="Abera B."/>
            <person name="Abreu J."/>
            <person name="Acer S.C."/>
            <person name="Aftuck L."/>
            <person name="Alexander A."/>
            <person name="An P."/>
            <person name="Anderson E."/>
            <person name="Anderson S."/>
            <person name="Arachi H."/>
            <person name="Azer M."/>
            <person name="Bachantsang P."/>
            <person name="Barry A."/>
            <person name="Bayul T."/>
            <person name="Berlin A."/>
            <person name="Bessette D."/>
            <person name="Bloom T."/>
            <person name="Blye J."/>
            <person name="Boguslavskiy L."/>
            <person name="Bonnet C."/>
            <person name="Boukhgalter B."/>
            <person name="Bourzgui I."/>
            <person name="Brown A."/>
            <person name="Cahill P."/>
            <person name="Channer S."/>
            <person name="Cheshatsang Y."/>
            <person name="Chuda L."/>
            <person name="Citroen M."/>
            <person name="Collymore A."/>
            <person name="Cooke P."/>
            <person name="Costello M."/>
            <person name="D'Aco K."/>
            <person name="Daza R."/>
            <person name="De Haan G."/>
            <person name="DeGray S."/>
            <person name="DeMaso C."/>
            <person name="Dhargay N."/>
            <person name="Dooley K."/>
            <person name="Dooley E."/>
            <person name="Doricent M."/>
            <person name="Dorje P."/>
            <person name="Dorjee K."/>
            <person name="Dupes A."/>
            <person name="Elong R."/>
            <person name="Falk J."/>
            <person name="Farina A."/>
            <person name="Faro S."/>
            <person name="Ferguson D."/>
            <person name="Fisher S."/>
            <person name="Foley C.D."/>
            <person name="Franke A."/>
            <person name="Friedrich D."/>
            <person name="Gadbois L."/>
            <person name="Gearin G."/>
            <person name="Gearin C.R."/>
            <person name="Giannoukos G."/>
            <person name="Goode T."/>
            <person name="Graham J."/>
            <person name="Grandbois E."/>
            <person name="Grewal S."/>
            <person name="Gyaltsen K."/>
            <person name="Hafez N."/>
            <person name="Hagos B."/>
            <person name="Hall J."/>
            <person name="Henson C."/>
            <person name="Hollinger A."/>
            <person name="Honan T."/>
            <person name="Huard M.D."/>
            <person name="Hughes L."/>
            <person name="Hurhula B."/>
            <person name="Husby M.E."/>
            <person name="Kamat A."/>
            <person name="Kanga B."/>
            <person name="Kashin S."/>
            <person name="Khazanovich D."/>
            <person name="Kisner P."/>
            <person name="Lance K."/>
            <person name="Lara M."/>
            <person name="Lee W."/>
            <person name="Lennon N."/>
            <person name="Letendre F."/>
            <person name="LeVine R."/>
            <person name="Lipovsky A."/>
            <person name="Liu X."/>
            <person name="Liu J."/>
            <person name="Liu S."/>
            <person name="Lokyitsang T."/>
            <person name="Lokyitsang Y."/>
            <person name="Lubonja R."/>
            <person name="Lui A."/>
            <person name="MacDonald P."/>
            <person name="Magnisalis V."/>
            <person name="Maru K."/>
            <person name="Matthews C."/>
            <person name="McCusker W."/>
            <person name="McDonough S."/>
            <person name="Mehta T."/>
            <person name="Meldrim J."/>
            <person name="Meneus L."/>
            <person name="Mihai O."/>
            <person name="Mihalev A."/>
            <person name="Mihova T."/>
            <person name="Mittelman R."/>
            <person name="Mlenga V."/>
            <person name="Montmayeur A."/>
            <person name="Mulrain L."/>
            <person name="Navidi A."/>
            <person name="Naylor J."/>
            <person name="Negash T."/>
            <person name="Nguyen T."/>
            <person name="Nguyen N."/>
            <person name="Nicol R."/>
            <person name="Norbu C."/>
            <person name="Norbu N."/>
            <person name="Novod N."/>
            <person name="O'Neill B."/>
            <person name="Osman S."/>
            <person name="Markiewicz E."/>
            <person name="Oyono O.L."/>
            <person name="Patti C."/>
            <person name="Phunkhang P."/>
            <person name="Pierre F."/>
            <person name="Priest M."/>
            <person name="Raghuraman S."/>
            <person name="Rege F."/>
            <person name="Reyes R."/>
            <person name="Rise C."/>
            <person name="Rogov P."/>
            <person name="Ross K."/>
            <person name="Ryan E."/>
            <person name="Settipalli S."/>
            <person name="Shea T."/>
            <person name="Sherpa N."/>
            <person name="Shi L."/>
            <person name="Shih D."/>
            <person name="Sparrow T."/>
            <person name="Spaulding J."/>
            <person name="Stalker J."/>
            <person name="Stange-Thomann N."/>
            <person name="Stavropoulos S."/>
            <person name="Stone C."/>
            <person name="Strader C."/>
            <person name="Tesfaye S."/>
            <person name="Thomson T."/>
            <person name="Thoulutsang Y."/>
            <person name="Thoulutsang D."/>
            <person name="Topham K."/>
            <person name="Topping I."/>
            <person name="Tsamla T."/>
            <person name="Vassiliev H."/>
            <person name="Vo A."/>
            <person name="Wangchuk T."/>
            <person name="Wangdi T."/>
            <person name="Weiand M."/>
            <person name="Wilkinson J."/>
            <person name="Wilson A."/>
            <person name="Yadav S."/>
            <person name="Young G."/>
            <person name="Yu Q."/>
            <person name="Zembek L."/>
            <person name="Zhong D."/>
            <person name="Zimmer A."/>
            <person name="Zwirko Z."/>
            <person name="Jaffe D.B."/>
            <person name="Alvarez P."/>
            <person name="Brockman W."/>
            <person name="Butler J."/>
            <person name="Chin C."/>
            <person name="Gnerre S."/>
            <person name="Grabherr M."/>
            <person name="Kleber M."/>
            <person name="Mauceli E."/>
            <person name="MacCallum I."/>
        </authorList>
    </citation>
    <scope>NUCLEOTIDE SEQUENCE [LARGE SCALE GENOMIC DNA]</scope>
    <source>
        <strain evidence="4">MSH-3 / Tucson 14011-0111.49</strain>
    </source>
</reference>
<dbReference type="HOGENOM" id="CLU_1181292_0_0_1"/>
<name>B4HBH2_DROPE</name>
<evidence type="ECO:0000313" key="3">
    <source>
        <dbReference type="EMBL" id="EDW38743.1"/>
    </source>
</evidence>
<protein>
    <submittedName>
        <fullName evidence="3">GL13145</fullName>
    </submittedName>
</protein>
<organism evidence="4">
    <name type="scientific">Drosophila persimilis</name>
    <name type="common">Fruit fly</name>
    <dbReference type="NCBI Taxonomy" id="7234"/>
    <lineage>
        <taxon>Eukaryota</taxon>
        <taxon>Metazoa</taxon>
        <taxon>Ecdysozoa</taxon>
        <taxon>Arthropoda</taxon>
        <taxon>Hexapoda</taxon>
        <taxon>Insecta</taxon>
        <taxon>Pterygota</taxon>
        <taxon>Neoptera</taxon>
        <taxon>Endopterygota</taxon>
        <taxon>Diptera</taxon>
        <taxon>Brachycera</taxon>
        <taxon>Muscomorpha</taxon>
        <taxon>Ephydroidea</taxon>
        <taxon>Drosophilidae</taxon>
        <taxon>Drosophila</taxon>
        <taxon>Sophophora</taxon>
    </lineage>
</organism>
<dbReference type="AlphaFoldDB" id="B4HBH2"/>
<evidence type="ECO:0000256" key="1">
    <source>
        <dbReference type="SAM" id="MobiDB-lite"/>
    </source>
</evidence>
<evidence type="ECO:0000313" key="4">
    <source>
        <dbReference type="Proteomes" id="UP000008744"/>
    </source>
</evidence>
<proteinExistence type="predicted"/>
<keyword evidence="2" id="KW-0472">Membrane</keyword>
<feature type="transmembrane region" description="Helical" evidence="2">
    <location>
        <begin position="104"/>
        <end position="125"/>
    </location>
</feature>
<sequence length="235" mass="25827">MYSNSTAWFSGAKLRVHLDIQVGEHAILGNRVSDLRTNDYKLTPQCSLRICSTDCEAKATVLRVIGYSSTLHGECRQWRLRQTSSLGSWPLPEFDLRLTRTIELGASLALLIAALSSLLSCVLLILDTLALAFIHRVLYVIRLDIVAALRYCVLNVLRVDLKPAKILSQSNARGTLSLQALRSDPLSGASATPWFGMCQMQCSRCNDSITYQVVKPSPATTPREHPSAVTGKGIL</sequence>
<gene>
    <name evidence="3" type="primary">Dper\GL13145</name>
    <name evidence="3" type="ORF">Dper_GL13145</name>
</gene>